<comment type="cofactor">
    <cofactor evidence="8">
        <name>a divalent metal cation</name>
        <dbReference type="ChEBI" id="CHEBI:60240"/>
    </cofactor>
    <text evidence="8">Binds 2 divalent metal cations per subunit. Site 1 may preferentially bind zinc ions, while site 2 has a preference for magnesium and/or manganese ions.</text>
</comment>
<evidence type="ECO:0000256" key="4">
    <source>
        <dbReference type="ARBA" id="ARBA00022801"/>
    </source>
</evidence>
<dbReference type="InParanoid" id="A0A667XGE7"/>
<keyword evidence="11" id="KW-1185">Reference proteome</keyword>
<dbReference type="Pfam" id="PF01590">
    <property type="entry name" value="GAF"/>
    <property type="match status" value="1"/>
</dbReference>
<feature type="binding site" evidence="7">
    <location>
        <position position="541"/>
    </location>
    <ligand>
        <name>Zn(2+)</name>
        <dbReference type="ChEBI" id="CHEBI:29105"/>
        <label>1</label>
    </ligand>
</feature>
<evidence type="ECO:0000256" key="5">
    <source>
        <dbReference type="PIRSR" id="PIRSR623088-1"/>
    </source>
</evidence>
<feature type="domain" description="PDEase" evidence="9">
    <location>
        <begin position="422"/>
        <end position="747"/>
    </location>
</feature>
<evidence type="ECO:0000256" key="7">
    <source>
        <dbReference type="PIRSR" id="PIRSR623088-3"/>
    </source>
</evidence>
<dbReference type="GO" id="GO:0004114">
    <property type="term" value="F:3',5'-cyclic-nucleotide phosphodiesterase activity"/>
    <property type="evidence" value="ECO:0007669"/>
    <property type="project" value="InterPro"/>
</dbReference>
<feature type="binding site" evidence="7">
    <location>
        <position position="651"/>
    </location>
    <ligand>
        <name>Zn(2+)</name>
        <dbReference type="ChEBI" id="CHEBI:29105"/>
        <label>1</label>
    </ligand>
</feature>
<dbReference type="FunFam" id="1.10.1300.10:FF:000003">
    <property type="entry name" value="Phosphodiesterase"/>
    <property type="match status" value="1"/>
</dbReference>
<dbReference type="CDD" id="cd00077">
    <property type="entry name" value="HDc"/>
    <property type="match status" value="1"/>
</dbReference>
<evidence type="ECO:0000313" key="11">
    <source>
        <dbReference type="Proteomes" id="UP000472263"/>
    </source>
</evidence>
<dbReference type="InterPro" id="IPR002073">
    <property type="entry name" value="PDEase_catalytic_dom"/>
</dbReference>
<evidence type="ECO:0000259" key="9">
    <source>
        <dbReference type="PROSITE" id="PS51845"/>
    </source>
</evidence>
<dbReference type="GO" id="GO:0007165">
    <property type="term" value="P:signal transduction"/>
    <property type="evidence" value="ECO:0007669"/>
    <property type="project" value="InterPro"/>
</dbReference>
<dbReference type="InterPro" id="IPR029016">
    <property type="entry name" value="GAF-like_dom_sf"/>
</dbReference>
<feature type="binding site" evidence="6">
    <location>
        <begin position="499"/>
        <end position="503"/>
    </location>
    <ligand>
        <name>AMP</name>
        <dbReference type="ChEBI" id="CHEBI:456215"/>
    </ligand>
</feature>
<feature type="active site" description="Proton donor" evidence="5">
    <location>
        <position position="499"/>
    </location>
</feature>
<reference evidence="10" key="1">
    <citation type="submission" date="2019-06" db="EMBL/GenBank/DDBJ databases">
        <authorList>
            <consortium name="Wellcome Sanger Institute Data Sharing"/>
        </authorList>
    </citation>
    <scope>NUCLEOTIDE SEQUENCE [LARGE SCALE GENOMIC DNA]</scope>
</reference>
<sequence length="764" mass="86052">RSNSDHSDIPLTAHYHTLGSHSPCSPRSSNSPLSPCSTVSPSLSATCLCSARSPQTKHSSSKMTAACGKGEGCPWMTGLLRGGLRWVGSVAELCQGALLHAGELVAPESCSLSLVKKDRGGGRTLEEVAVLTMFGHMKDDHPCSQAYLGLVKGIMEYVLATGSPVNIDADQDHRFDVGDNQSSGFKLRSVLSMPIKNHREEVLANHMDILGMVLDNALLYESSRQEAKRSQVTLLSHFQCHIEYSCENHSFEVLLSKMSATIMPFTHAQYCTIFITKDKYTVDVFSRVIHTECEELGPTCQIYRREHDISNIDSAYALRTLVTMETLNMSDSSPESTRSLICCPVRNARSEKVIAVCQLMNKQSRDSEEMEAFNRYDERLLEDLAVYCSLALQYVQTVQITEKRRASIEVTQEVLAYHITATEEEVQALQEATIPTAESLNILDFHFSDVGLAEELTTQATVRMFLDLNLVQDFSIDYRNLCQWVLSVKRGYRNNVPYHNWSHGLSTAQAMFSMLMATDQFQAIFSRLEILALMIATLNHDLDHRGVSNSYIERSHQPLAQLYSHSSLENHHYNFCLFLLNNSGSQILSGLSKEDYRAVLSMIKRAILATDLTIHVERRAEFFSLVRKGRVSWKTEKQRDLLRSMLMTASDLCAITKPWPEQKRIANLVAMEFFAQGDKEKEEFNIKPIDVMNRENSTRLPHMQVEYIDEICHPLYKALSGLSDSCSPLLIGCEKNRENWLRLAKEGGEESENNGENVNKNLKE</sequence>
<evidence type="ECO:0000313" key="10">
    <source>
        <dbReference type="Ensembl" id="ENSMMDP00005016845.1"/>
    </source>
</evidence>
<keyword evidence="2" id="KW-0140">cGMP</keyword>
<evidence type="ECO:0000256" key="1">
    <source>
        <dbReference type="ARBA" id="ARBA00007648"/>
    </source>
</evidence>
<feature type="binding site" evidence="7">
    <location>
        <position position="541"/>
    </location>
    <ligand>
        <name>Zn(2+)</name>
        <dbReference type="ChEBI" id="CHEBI:29105"/>
        <label>2</label>
    </ligand>
</feature>
<feature type="binding site" evidence="7">
    <location>
        <position position="503"/>
    </location>
    <ligand>
        <name>Zn(2+)</name>
        <dbReference type="ChEBI" id="CHEBI:29105"/>
        <label>1</label>
    </ligand>
</feature>
<dbReference type="InterPro" id="IPR023174">
    <property type="entry name" value="PDEase_CS"/>
</dbReference>
<dbReference type="SUPFAM" id="SSF109604">
    <property type="entry name" value="HD-domain/PDEase-like"/>
    <property type="match status" value="1"/>
</dbReference>
<organism evidence="10 11">
    <name type="scientific">Myripristis murdjan</name>
    <name type="common">pinecone soldierfish</name>
    <dbReference type="NCBI Taxonomy" id="586833"/>
    <lineage>
        <taxon>Eukaryota</taxon>
        <taxon>Metazoa</taxon>
        <taxon>Chordata</taxon>
        <taxon>Craniata</taxon>
        <taxon>Vertebrata</taxon>
        <taxon>Euteleostomi</taxon>
        <taxon>Actinopterygii</taxon>
        <taxon>Neopterygii</taxon>
        <taxon>Teleostei</taxon>
        <taxon>Neoteleostei</taxon>
        <taxon>Acanthomorphata</taxon>
        <taxon>Holocentriformes</taxon>
        <taxon>Holocentridae</taxon>
        <taxon>Myripristis</taxon>
    </lineage>
</organism>
<dbReference type="Proteomes" id="UP000472263">
    <property type="component" value="Chromosome 1"/>
</dbReference>
<dbReference type="InterPro" id="IPR003018">
    <property type="entry name" value="GAF"/>
</dbReference>
<protein>
    <recommendedName>
        <fullName evidence="8">Phosphodiesterase</fullName>
        <ecNumber evidence="8">3.1.4.-</ecNumber>
    </recommendedName>
</protein>
<dbReference type="Gene3D" id="1.10.1300.10">
    <property type="entry name" value="3'5'-cyclic nucleotide phosphodiesterase, catalytic domain"/>
    <property type="match status" value="1"/>
</dbReference>
<evidence type="ECO:0000256" key="2">
    <source>
        <dbReference type="ARBA" id="ARBA00022535"/>
    </source>
</evidence>
<dbReference type="PROSITE" id="PS51845">
    <property type="entry name" value="PDEASE_I_2"/>
    <property type="match status" value="1"/>
</dbReference>
<gene>
    <name evidence="10" type="primary">pde5aa</name>
</gene>
<comment type="similarity">
    <text evidence="1 8">Belongs to the cyclic nucleotide phosphodiesterase family.</text>
</comment>
<reference evidence="10" key="2">
    <citation type="submission" date="2025-08" db="UniProtKB">
        <authorList>
            <consortium name="Ensembl"/>
        </authorList>
    </citation>
    <scope>IDENTIFICATION</scope>
</reference>
<feature type="binding site" evidence="6">
    <location>
        <position position="541"/>
    </location>
    <ligand>
        <name>AMP</name>
        <dbReference type="ChEBI" id="CHEBI:456215"/>
    </ligand>
</feature>
<dbReference type="EC" id="3.1.4.-" evidence="8"/>
<proteinExistence type="inferred from homology"/>
<name>A0A667XGE7_9TELE</name>
<dbReference type="InterPro" id="IPR036971">
    <property type="entry name" value="PDEase_catalytic_dom_sf"/>
</dbReference>
<evidence type="ECO:0000256" key="6">
    <source>
        <dbReference type="PIRSR" id="PIRSR623088-2"/>
    </source>
</evidence>
<dbReference type="SMART" id="SM00471">
    <property type="entry name" value="HDc"/>
    <property type="match status" value="1"/>
</dbReference>
<dbReference type="InterPro" id="IPR003607">
    <property type="entry name" value="HD/PDEase_dom"/>
</dbReference>
<dbReference type="GO" id="GO:0046872">
    <property type="term" value="F:metal ion binding"/>
    <property type="evidence" value="ECO:0007669"/>
    <property type="project" value="UniProtKB-KW"/>
</dbReference>
<accession>A0A667XGE7</accession>
<dbReference type="PANTHER" id="PTHR11347">
    <property type="entry name" value="CYCLIC NUCLEOTIDE PHOSPHODIESTERASE"/>
    <property type="match status" value="1"/>
</dbReference>
<dbReference type="SMART" id="SM00065">
    <property type="entry name" value="GAF"/>
    <property type="match status" value="1"/>
</dbReference>
<dbReference type="PRINTS" id="PR00387">
    <property type="entry name" value="PDIESTERASE1"/>
</dbReference>
<evidence type="ECO:0000256" key="8">
    <source>
        <dbReference type="RuleBase" id="RU363067"/>
    </source>
</evidence>
<keyword evidence="3 7" id="KW-0479">Metal-binding</keyword>
<feature type="binding site" evidence="6">
    <location>
        <position position="651"/>
    </location>
    <ligand>
        <name>AMP</name>
        <dbReference type="ChEBI" id="CHEBI:456215"/>
    </ligand>
</feature>
<feature type="binding site" evidence="7">
    <location>
        <position position="540"/>
    </location>
    <ligand>
        <name>Zn(2+)</name>
        <dbReference type="ChEBI" id="CHEBI:29105"/>
        <label>1</label>
    </ligand>
</feature>
<dbReference type="InterPro" id="IPR023088">
    <property type="entry name" value="PDEase"/>
</dbReference>
<feature type="binding site" evidence="6">
    <location>
        <position position="704"/>
    </location>
    <ligand>
        <name>AMP</name>
        <dbReference type="ChEBI" id="CHEBI:456215"/>
    </ligand>
</feature>
<dbReference type="GeneTree" id="ENSGT00940000155475"/>
<evidence type="ECO:0000256" key="3">
    <source>
        <dbReference type="ARBA" id="ARBA00022723"/>
    </source>
</evidence>
<dbReference type="Pfam" id="PF00233">
    <property type="entry name" value="PDEase_I"/>
    <property type="match status" value="1"/>
</dbReference>
<dbReference type="SUPFAM" id="SSF55781">
    <property type="entry name" value="GAF domain-like"/>
    <property type="match status" value="2"/>
</dbReference>
<keyword evidence="4 8" id="KW-0378">Hydrolase</keyword>
<reference evidence="10" key="3">
    <citation type="submission" date="2025-09" db="UniProtKB">
        <authorList>
            <consortium name="Ensembl"/>
        </authorList>
    </citation>
    <scope>IDENTIFICATION</scope>
</reference>
<dbReference type="Ensembl" id="ENSMMDT00005017274.1">
    <property type="protein sequence ID" value="ENSMMDP00005016845.1"/>
    <property type="gene ID" value="ENSMMDG00005008519.1"/>
</dbReference>
<dbReference type="PROSITE" id="PS00126">
    <property type="entry name" value="PDEASE_I_1"/>
    <property type="match status" value="1"/>
</dbReference>
<dbReference type="Gene3D" id="3.30.450.40">
    <property type="match status" value="3"/>
</dbReference>
<dbReference type="AlphaFoldDB" id="A0A667XGE7"/>